<keyword evidence="2" id="KW-0812">Transmembrane</keyword>
<dbReference type="PANTHER" id="PTHR31509">
    <property type="entry name" value="BPS1-LIKE PROTEIN"/>
    <property type="match status" value="1"/>
</dbReference>
<keyword evidence="4" id="KW-0472">Membrane</keyword>
<sequence length="388" mass="44303">MSSTDDGHNSYFPFGNSFRQIFSRKSHMSPKFLALLNDFELMLARSLTSLEPKDSSEIFSLSWMRQALESLSVIHTNIKGLITDLQFPLSDWDNSWMNVYLDDSIKLLDICIALSSELSRFDQGQLLLQYVLHILDPSINFPSSEQLKRAAESHHELMWRFKSRNPKLEHCHEILQKLAEKLYIGKVRNNSSKGKVLMRALYGVKVETIFVCSIIIAVLSGSSKPLIELNVPEKFFWSKAFNELQVTILPEVRAHLSSEKPKVSLLKELEAVEISADRLHNLICKKQEKLLCQCNVVDSEDFASMEKSAENGNREGEVILSQKLSEQEERKRLQESVSDLAEKAEKLFEGVDILSSRVDDFFQILLNGRDALLANLRVLDQPEERASL</sequence>
<evidence type="ECO:0000256" key="2">
    <source>
        <dbReference type="ARBA" id="ARBA00022692"/>
    </source>
</evidence>
<dbReference type="EMBL" id="JANQDX010000019">
    <property type="protein sequence ID" value="KAL0904929.1"/>
    <property type="molecule type" value="Genomic_DNA"/>
</dbReference>
<organism evidence="6 7">
    <name type="scientific">Dendrobium thyrsiflorum</name>
    <name type="common">Pinecone-like raceme dendrobium</name>
    <name type="synonym">Orchid</name>
    <dbReference type="NCBI Taxonomy" id="117978"/>
    <lineage>
        <taxon>Eukaryota</taxon>
        <taxon>Viridiplantae</taxon>
        <taxon>Streptophyta</taxon>
        <taxon>Embryophyta</taxon>
        <taxon>Tracheophyta</taxon>
        <taxon>Spermatophyta</taxon>
        <taxon>Magnoliopsida</taxon>
        <taxon>Liliopsida</taxon>
        <taxon>Asparagales</taxon>
        <taxon>Orchidaceae</taxon>
        <taxon>Epidendroideae</taxon>
        <taxon>Malaxideae</taxon>
        <taxon>Dendrobiinae</taxon>
        <taxon>Dendrobium</taxon>
    </lineage>
</organism>
<protein>
    <submittedName>
        <fullName evidence="6">Uncharacterized protein</fullName>
    </submittedName>
</protein>
<proteinExistence type="inferred from homology"/>
<dbReference type="InterPro" id="IPR008511">
    <property type="entry name" value="ROH1-like"/>
</dbReference>
<name>A0ABD0TZ52_DENTH</name>
<dbReference type="Proteomes" id="UP001552299">
    <property type="component" value="Unassembled WGS sequence"/>
</dbReference>
<evidence type="ECO:0000313" key="7">
    <source>
        <dbReference type="Proteomes" id="UP001552299"/>
    </source>
</evidence>
<gene>
    <name evidence="6" type="ORF">M5K25_027093</name>
</gene>
<comment type="subcellular location">
    <subcellularLocation>
        <location evidence="1">Membrane</location>
        <topology evidence="1">Single-pass membrane protein</topology>
    </subcellularLocation>
</comment>
<evidence type="ECO:0000313" key="6">
    <source>
        <dbReference type="EMBL" id="KAL0904929.1"/>
    </source>
</evidence>
<comment type="similarity">
    <text evidence="5">Belongs to the ROH1 family.</text>
</comment>
<evidence type="ECO:0000256" key="5">
    <source>
        <dbReference type="ARBA" id="ARBA00035114"/>
    </source>
</evidence>
<dbReference type="AlphaFoldDB" id="A0ABD0TZ52"/>
<evidence type="ECO:0000256" key="4">
    <source>
        <dbReference type="ARBA" id="ARBA00023136"/>
    </source>
</evidence>
<keyword evidence="3" id="KW-1133">Transmembrane helix</keyword>
<evidence type="ECO:0000256" key="3">
    <source>
        <dbReference type="ARBA" id="ARBA00022989"/>
    </source>
</evidence>
<dbReference type="Pfam" id="PF05633">
    <property type="entry name" value="ROH1-like"/>
    <property type="match status" value="1"/>
</dbReference>
<comment type="caution">
    <text evidence="6">The sequence shown here is derived from an EMBL/GenBank/DDBJ whole genome shotgun (WGS) entry which is preliminary data.</text>
</comment>
<keyword evidence="7" id="KW-1185">Reference proteome</keyword>
<evidence type="ECO:0000256" key="1">
    <source>
        <dbReference type="ARBA" id="ARBA00004167"/>
    </source>
</evidence>
<dbReference type="GO" id="GO:0016020">
    <property type="term" value="C:membrane"/>
    <property type="evidence" value="ECO:0007669"/>
    <property type="project" value="UniProtKB-SubCell"/>
</dbReference>
<reference evidence="6 7" key="1">
    <citation type="journal article" date="2024" name="Plant Biotechnol. J.">
        <title>Dendrobium thyrsiflorum genome and its molecular insights into genes involved in important horticultural traits.</title>
        <authorList>
            <person name="Chen B."/>
            <person name="Wang J.Y."/>
            <person name="Zheng P.J."/>
            <person name="Li K.L."/>
            <person name="Liang Y.M."/>
            <person name="Chen X.F."/>
            <person name="Zhang C."/>
            <person name="Zhao X."/>
            <person name="He X."/>
            <person name="Zhang G.Q."/>
            <person name="Liu Z.J."/>
            <person name="Xu Q."/>
        </authorList>
    </citation>
    <scope>NUCLEOTIDE SEQUENCE [LARGE SCALE GENOMIC DNA]</scope>
    <source>
        <strain evidence="6">GZMU011</strain>
    </source>
</reference>
<accession>A0ABD0TZ52</accession>